<dbReference type="SMART" id="SM01359">
    <property type="entry name" value="A2M_N_2"/>
    <property type="match status" value="1"/>
</dbReference>
<dbReference type="InterPro" id="IPR051802">
    <property type="entry name" value="YfhM-like"/>
</dbReference>
<dbReference type="InterPro" id="IPR041462">
    <property type="entry name" value="Bact_A2M_MG6"/>
</dbReference>
<proteinExistence type="inferred from homology"/>
<feature type="domain" description="Alpha-2-macroglobulin bait region" evidence="4">
    <location>
        <begin position="724"/>
        <end position="868"/>
    </location>
</feature>
<dbReference type="CDD" id="cd02891">
    <property type="entry name" value="A2M_like"/>
    <property type="match status" value="1"/>
</dbReference>
<dbReference type="SUPFAM" id="SSF48239">
    <property type="entry name" value="Terpenoid cyclases/Protein prenyltransferases"/>
    <property type="match status" value="1"/>
</dbReference>
<dbReference type="Pfam" id="PF07703">
    <property type="entry name" value="A2M_BRD"/>
    <property type="match status" value="1"/>
</dbReference>
<keyword evidence="2 3" id="KW-0732">Signal</keyword>
<dbReference type="Pfam" id="PF01835">
    <property type="entry name" value="MG2"/>
    <property type="match status" value="1"/>
</dbReference>
<evidence type="ECO:0000259" key="4">
    <source>
        <dbReference type="SMART" id="SM01359"/>
    </source>
</evidence>
<dbReference type="Proteomes" id="UP000663720">
    <property type="component" value="Chromosome"/>
</dbReference>
<dbReference type="Gene3D" id="2.60.40.1930">
    <property type="match status" value="1"/>
</dbReference>
<dbReference type="InterPro" id="IPR021868">
    <property type="entry name" value="Alpha_2_Macroglob_MG3"/>
</dbReference>
<reference evidence="6" key="1">
    <citation type="journal article" date="2021" name="Microb. Physiol.">
        <title>Proteogenomic Insights into the Physiology of Marine, Sulfate-Reducing, Filamentous Desulfonema limicola and Desulfonema magnum.</title>
        <authorList>
            <person name="Schnaars V."/>
            <person name="Wohlbrand L."/>
            <person name="Scheve S."/>
            <person name="Hinrichs C."/>
            <person name="Reinhardt R."/>
            <person name="Rabus R."/>
        </authorList>
    </citation>
    <scope>NUCLEOTIDE SEQUENCE</scope>
    <source>
        <strain evidence="6">5ac10</strain>
    </source>
</reference>
<dbReference type="Gene3D" id="1.50.10.20">
    <property type="match status" value="1"/>
</dbReference>
<dbReference type="Pfam" id="PF11974">
    <property type="entry name" value="bMG3"/>
    <property type="match status" value="1"/>
</dbReference>
<dbReference type="InterPro" id="IPR011625">
    <property type="entry name" value="A2M_N_BRD"/>
</dbReference>
<dbReference type="InterPro" id="IPR040639">
    <property type="entry name" value="A2MG_MG1"/>
</dbReference>
<dbReference type="SMART" id="SM01360">
    <property type="entry name" value="A2M"/>
    <property type="match status" value="1"/>
</dbReference>
<evidence type="ECO:0000313" key="7">
    <source>
        <dbReference type="Proteomes" id="UP000663720"/>
    </source>
</evidence>
<dbReference type="Pfam" id="PF17970">
    <property type="entry name" value="bMG1"/>
    <property type="match status" value="1"/>
</dbReference>
<dbReference type="InterPro" id="IPR001599">
    <property type="entry name" value="Macroglobln_a2"/>
</dbReference>
<organism evidence="6 7">
    <name type="scientific">Desulfonema limicola</name>
    <dbReference type="NCBI Taxonomy" id="45656"/>
    <lineage>
        <taxon>Bacteria</taxon>
        <taxon>Pseudomonadati</taxon>
        <taxon>Thermodesulfobacteriota</taxon>
        <taxon>Desulfobacteria</taxon>
        <taxon>Desulfobacterales</taxon>
        <taxon>Desulfococcaceae</taxon>
        <taxon>Desulfonema</taxon>
    </lineage>
</organism>
<keyword evidence="7" id="KW-1185">Reference proteome</keyword>
<dbReference type="Pfam" id="PF17973">
    <property type="entry name" value="bMG10"/>
    <property type="match status" value="1"/>
</dbReference>
<dbReference type="SMART" id="SM01419">
    <property type="entry name" value="Thiol-ester_cl"/>
    <property type="match status" value="1"/>
</dbReference>
<comment type="similarity">
    <text evidence="1">Belongs to the protease inhibitor I39 (alpha-2-macroglobulin) family. Bacterial alpha-2-macroglobulin subfamily.</text>
</comment>
<dbReference type="InterPro" id="IPR047565">
    <property type="entry name" value="Alpha-macroglob_thiol-ester_cl"/>
</dbReference>
<dbReference type="InterPro" id="IPR049120">
    <property type="entry name" value="A2M_bMG2"/>
</dbReference>
<dbReference type="Pfam" id="PF17972">
    <property type="entry name" value="bMG5"/>
    <property type="match status" value="1"/>
</dbReference>
<dbReference type="GO" id="GO:0004866">
    <property type="term" value="F:endopeptidase inhibitor activity"/>
    <property type="evidence" value="ECO:0007669"/>
    <property type="project" value="InterPro"/>
</dbReference>
<name>A0A975GI64_9BACT</name>
<evidence type="ECO:0000256" key="3">
    <source>
        <dbReference type="SAM" id="SignalP"/>
    </source>
</evidence>
<dbReference type="InterPro" id="IPR041246">
    <property type="entry name" value="Bact_MG10"/>
</dbReference>
<feature type="signal peptide" evidence="3">
    <location>
        <begin position="1"/>
        <end position="24"/>
    </location>
</feature>
<dbReference type="InterPro" id="IPR002890">
    <property type="entry name" value="MG2"/>
</dbReference>
<dbReference type="InterPro" id="IPR026284">
    <property type="entry name" value="A2MG_proteobact"/>
</dbReference>
<dbReference type="Pfam" id="PF00207">
    <property type="entry name" value="A2M"/>
    <property type="match status" value="1"/>
</dbReference>
<dbReference type="PANTHER" id="PTHR40094">
    <property type="entry name" value="ALPHA-2-MACROGLOBULIN HOMOLOG"/>
    <property type="match status" value="1"/>
</dbReference>
<feature type="chain" id="PRO_5037524563" evidence="3">
    <location>
        <begin position="25"/>
        <end position="1614"/>
    </location>
</feature>
<protein>
    <submittedName>
        <fullName evidence="6">Macroglobulin domain-containing protein</fullName>
    </submittedName>
</protein>
<dbReference type="KEGG" id="dli:dnl_43650"/>
<dbReference type="RefSeq" id="WP_207687974.1">
    <property type="nucleotide sequence ID" value="NZ_CP061799.1"/>
</dbReference>
<dbReference type="InterPro" id="IPR041203">
    <property type="entry name" value="Bact_A2M_MG5"/>
</dbReference>
<evidence type="ECO:0000259" key="5">
    <source>
        <dbReference type="SMART" id="SM01360"/>
    </source>
</evidence>
<dbReference type="Pfam" id="PF21142">
    <property type="entry name" value="A2M_bMG2"/>
    <property type="match status" value="1"/>
</dbReference>
<dbReference type="PIRSF" id="PIRSF038980">
    <property type="entry name" value="A2M_bac"/>
    <property type="match status" value="1"/>
</dbReference>
<accession>A0A975GI64</accession>
<evidence type="ECO:0000256" key="1">
    <source>
        <dbReference type="ARBA" id="ARBA00010556"/>
    </source>
</evidence>
<evidence type="ECO:0000256" key="2">
    <source>
        <dbReference type="ARBA" id="ARBA00022729"/>
    </source>
</evidence>
<gene>
    <name evidence="6" type="ORF">dnl_43650</name>
</gene>
<feature type="domain" description="Alpha-2-macroglobulin" evidence="5">
    <location>
        <begin position="930"/>
        <end position="1018"/>
    </location>
</feature>
<dbReference type="PANTHER" id="PTHR40094:SF1">
    <property type="entry name" value="UBIQUITIN DOMAIN-CONTAINING PROTEIN"/>
    <property type="match status" value="1"/>
</dbReference>
<dbReference type="InterPro" id="IPR008930">
    <property type="entry name" value="Terpenoid_cyclase/PrenylTrfase"/>
</dbReference>
<evidence type="ECO:0000313" key="6">
    <source>
        <dbReference type="EMBL" id="QTA82004.1"/>
    </source>
</evidence>
<dbReference type="EMBL" id="CP061799">
    <property type="protein sequence ID" value="QTA82004.1"/>
    <property type="molecule type" value="Genomic_DNA"/>
</dbReference>
<sequence>MKKNIFLSSLFFFVLIFLNSQAFAADNEHDIVSENSFRVLDISERTYDNGPAVAVLLSKPLNPEIRHDEHLRISDTKDMLKSAWILSDDGRTLWFPHVDAEMEYSVSVLETLKSADGLELGKRVSQSLTTRPVAPVISFASEGFLLPSDLNKGLPVITVNVNSVYIEFFKINEKGLVDFVNWKNTSGKKSYYKLSQAKNYGTMVYSGRFDMDVSKNRRTVYHIPIGENTALQEPGVYLAVMREPGEYDYNYQAAYFLVTDIGLHVKAYKNQSLVFASSLKTGQPLKGIILNFYDNSGSIIEKGKTDADGKYEYLKKIPGKVHLITARKGNQTGILPMQIPALDMSEFDLGKRKYQPREIFVYSPRNLYRPGETLTVSALLRNDDGNPVEPIPLQAKLFQPDRKEVKSFTWQVQELGSGDLNYYQTNISLANDAQTGKWNLKLWDDPSSKSPSANYIFHVEEFLPERMKLDLHAVPEFPENKDDLEISISGRYLYGAPASGNKTGARARVKAVRSLFDTLKGFEFGDIKDKSYKDMWDLPENKLDKLGNLTLNIPSRWQEINSPLSVRIAVDLFETGGRPVTRAVDKTIWPAKSLIGIRPLFDSKTSIDEGPVNFEVVKVKIDGTLETDKGLMVELIKEDRDYYWEFAESTGWIYKYTQKNYQYLTQDLNLIPGRATPLTLQLQNGQYVLAVKDPETNLTTSIRFRVGYWWYGEDQAGAARPDKVVMTLDQPSYKPGDIIKLTITPPHNGQALIAVEGEHPLWVKRLPVSSEGTIVEIPMLAGWNTHNIYISSIVFRPGDSKEKITPNRAAGLIHLPLDRKPRKLNINIDAPQKARPQAPMTVKLTADRLENRETFVTLAAVDTGILNITDFKTPDPIKYFFERRRYDVNNYDIYSKVIELMDGSPAALRYGGDADLAGGKRPENKVKLLSLFQAPVAFDENGEAWVSFNIPDFNGQLRLMALAFDTSNFGSAEKEVTIAAPVVTQLAMPRFLAPEDKSEFTLDIHNLSGEAQELNLMLNADGPVKLEQGEQTISLADQEKRTLSFPVSAKADYGTSRITLQLNGKDINLKRNWSLPVRPGYPATTRKVFKSLAQTQTLTLDPALVSDLIESTIDAELKISDKIPLLFQNAMKGLITYPYRCLEQTASRAYPLLYAAPEQIARYNLPIITAQERIARLEKAIVHIASMQLASGGFGLWNKNSPEAPWLSVYTADFLLTARDMGVNVPDTMLDKALKRMESYIKQGPPSDTYMDNQARDHVNFAVQSYAAYILSRLNRAPLGTLRTLYDNHHKKSGSCLPLAHLGIALKNMGDAKRSQKALEQAAAKRIDKNGYWGDYSSPVRDLALTTALFAEYRARGIKGFDTLITDLDNAVRQRQWTSTQEKYAIFKAGLILDQDQEKQWQGRLTISSKEIPIDKKGSYYADLSPQDIINGVSFTSENPEQLYVSAIIDGYTKNPLFKEDSRISISRKIYDLQGKPVERHEFKVGELLLVHLEISAKEWIPDALAADFLPAGFEAENQNLKHSFKLEDMTIDGKSIWKLKEQADILHEEYRDDRYVAAIRLNNYQLTHLFYLIRAVNPGSFSVPPAFVESMYRPEIRGIGETQPNIRVINKSR</sequence>
<dbReference type="Pfam" id="PF17962">
    <property type="entry name" value="bMG6"/>
    <property type="match status" value="1"/>
</dbReference>